<dbReference type="STRING" id="1503961.SAMN05421736_101422"/>
<evidence type="ECO:0000313" key="2">
    <source>
        <dbReference type="EMBL" id="SDY12022.1"/>
    </source>
</evidence>
<dbReference type="AlphaFoldDB" id="A0A1H3H954"/>
<dbReference type="Proteomes" id="UP000198935">
    <property type="component" value="Unassembled WGS sequence"/>
</dbReference>
<proteinExistence type="predicted"/>
<accession>A0A1H3H954</accession>
<reference evidence="3" key="1">
    <citation type="submission" date="2016-10" db="EMBL/GenBank/DDBJ databases">
        <authorList>
            <person name="Varghese N."/>
            <person name="Submissions S."/>
        </authorList>
    </citation>
    <scope>NUCLEOTIDE SEQUENCE [LARGE SCALE GENOMIC DNA]</scope>
    <source>
        <strain evidence="3">SP</strain>
    </source>
</reference>
<dbReference type="InterPro" id="IPR000073">
    <property type="entry name" value="AB_hydrolase_1"/>
</dbReference>
<dbReference type="InterPro" id="IPR050266">
    <property type="entry name" value="AB_hydrolase_sf"/>
</dbReference>
<dbReference type="PANTHER" id="PTHR43798:SF33">
    <property type="entry name" value="HYDROLASE, PUTATIVE (AFU_ORTHOLOGUE AFUA_2G14860)-RELATED"/>
    <property type="match status" value="1"/>
</dbReference>
<dbReference type="EMBL" id="FNPI01000001">
    <property type="protein sequence ID" value="SDY12022.1"/>
    <property type="molecule type" value="Genomic_DNA"/>
</dbReference>
<evidence type="ECO:0000313" key="3">
    <source>
        <dbReference type="Proteomes" id="UP000198935"/>
    </source>
</evidence>
<dbReference type="Gene3D" id="3.40.50.1820">
    <property type="entry name" value="alpha/beta hydrolase"/>
    <property type="match status" value="1"/>
</dbReference>
<gene>
    <name evidence="2" type="ORF">SAMN05421736_101422</name>
</gene>
<dbReference type="Pfam" id="PF12697">
    <property type="entry name" value="Abhydrolase_6"/>
    <property type="match status" value="1"/>
</dbReference>
<dbReference type="InterPro" id="IPR029058">
    <property type="entry name" value="AB_hydrolase_fold"/>
</dbReference>
<dbReference type="PANTHER" id="PTHR43798">
    <property type="entry name" value="MONOACYLGLYCEROL LIPASE"/>
    <property type="match status" value="1"/>
</dbReference>
<dbReference type="SUPFAM" id="SSF53474">
    <property type="entry name" value="alpha/beta-Hydrolases"/>
    <property type="match status" value="1"/>
</dbReference>
<protein>
    <submittedName>
        <fullName evidence="2">Pimeloyl-ACP methyl ester carboxylesterase</fullName>
    </submittedName>
</protein>
<name>A0A1H3H954_9BACI</name>
<dbReference type="GO" id="GO:0016020">
    <property type="term" value="C:membrane"/>
    <property type="evidence" value="ECO:0007669"/>
    <property type="project" value="TreeGrafter"/>
</dbReference>
<dbReference type="OrthoDB" id="9776853at2"/>
<feature type="domain" description="AB hydrolase-1" evidence="1">
    <location>
        <begin position="14"/>
        <end position="222"/>
    </location>
</feature>
<keyword evidence="3" id="KW-1185">Reference proteome</keyword>
<organism evidence="2 3">
    <name type="scientific">Evansella caseinilytica</name>
    <dbReference type="NCBI Taxonomy" id="1503961"/>
    <lineage>
        <taxon>Bacteria</taxon>
        <taxon>Bacillati</taxon>
        <taxon>Bacillota</taxon>
        <taxon>Bacilli</taxon>
        <taxon>Bacillales</taxon>
        <taxon>Bacillaceae</taxon>
        <taxon>Evansella</taxon>
    </lineage>
</organism>
<evidence type="ECO:0000259" key="1">
    <source>
        <dbReference type="Pfam" id="PF12697"/>
    </source>
</evidence>
<sequence>MRFLTFGEKKHPAIVLIHGYGISWRMWLPQIEGFRHSYYVVVPVLDGHDEENDSDFFSVEKAAEAISDYIENMLESNIFAICGTSLGATIAVHMLAQNRINVEKAIIDGGPLVPMNKVMLSVAVKVRLMQNRRMRNGNRRMIKRMQNMFYSEEMAEEVFRTCARMSDMTCKNVLLSAFAYTLPPTIKNAQTKMTYWYGSKETFFLKKSAEAVSQMLPAAQVEVFQGFDHGELCIGHPELYIQKALAFFIGEVDVRKT</sequence>